<protein>
    <submittedName>
        <fullName evidence="1">DUF4125 family protein</fullName>
    </submittedName>
</protein>
<gene>
    <name evidence="1" type="ORF">OBO34_10625</name>
</gene>
<keyword evidence="2" id="KW-1185">Reference proteome</keyword>
<sequence length="215" mass="25083">MREEIKRKNGQKDDLINSIIEAEWRMFDQVQNQGGRAGCQDDEWTFYAMRYSLHSALDMDTLKSYRQDLQEADRDGRNLLTEKYAYMMEFTDPAYFDHRLKEHLPPISPEKADLVDRIANLLIRCEQEFEAAYPVFAKAGRPLTGTDGSNVSFHVYTIGELKTYSQRTLQFYLEAVRSACERKENVSFQIHKTTAEFYGYKSLEEAEASLRSKSR</sequence>
<comment type="caution">
    <text evidence="1">The sequence shown here is derived from an EMBL/GenBank/DDBJ whole genome shotgun (WGS) entry which is preliminary data.</text>
</comment>
<evidence type="ECO:0000313" key="2">
    <source>
        <dbReference type="Proteomes" id="UP001065549"/>
    </source>
</evidence>
<accession>A0A9J6QN20</accession>
<reference evidence="1" key="1">
    <citation type="submission" date="2022-09" db="EMBL/GenBank/DDBJ databases">
        <title>Culturomic study of gut microbiota in children with autism spectrum disorder.</title>
        <authorList>
            <person name="Efimov B.A."/>
            <person name="Chaplin A.V."/>
            <person name="Sokolova S.R."/>
            <person name="Pikina A.P."/>
            <person name="Korzhanova M."/>
            <person name="Belova V."/>
            <person name="Korostin D."/>
        </authorList>
    </citation>
    <scope>NUCLEOTIDE SEQUENCE</scope>
    <source>
        <strain evidence="1">ASD5510</strain>
    </source>
</reference>
<evidence type="ECO:0000313" key="1">
    <source>
        <dbReference type="EMBL" id="MCU7378808.1"/>
    </source>
</evidence>
<proteinExistence type="predicted"/>
<dbReference type="EMBL" id="JAOSHN010000004">
    <property type="protein sequence ID" value="MCU7378808.1"/>
    <property type="molecule type" value="Genomic_DNA"/>
</dbReference>
<organism evidence="1 2">
    <name type="scientific">Hominibacterium faecale</name>
    <dbReference type="NCBI Taxonomy" id="2839743"/>
    <lineage>
        <taxon>Bacteria</taxon>
        <taxon>Bacillati</taxon>
        <taxon>Bacillota</taxon>
        <taxon>Clostridia</taxon>
        <taxon>Peptostreptococcales</taxon>
        <taxon>Anaerovoracaceae</taxon>
        <taxon>Hominibacterium</taxon>
    </lineage>
</organism>
<dbReference type="InterPro" id="IPR025191">
    <property type="entry name" value="DUF4125"/>
</dbReference>
<dbReference type="Proteomes" id="UP001065549">
    <property type="component" value="Unassembled WGS sequence"/>
</dbReference>
<dbReference type="RefSeq" id="WP_253021160.1">
    <property type="nucleotide sequence ID" value="NZ_JAJAGH010000001.1"/>
</dbReference>
<dbReference type="Pfam" id="PF13526">
    <property type="entry name" value="DUF4125"/>
    <property type="match status" value="1"/>
</dbReference>
<dbReference type="AlphaFoldDB" id="A0A9J6QN20"/>
<name>A0A9J6QN20_9FIRM</name>